<evidence type="ECO:0000256" key="7">
    <source>
        <dbReference type="ARBA" id="ARBA00023026"/>
    </source>
</evidence>
<dbReference type="PANTHER" id="PTHR34853:SF1">
    <property type="entry name" value="LIPASE 5"/>
    <property type="match status" value="1"/>
</dbReference>
<comment type="catalytic activity">
    <reaction evidence="10">
        <text>a diacylglycerol + H2O = a monoacylglycerol + a fatty acid + H(+)</text>
        <dbReference type="Rhea" id="RHEA:32731"/>
        <dbReference type="ChEBI" id="CHEBI:15377"/>
        <dbReference type="ChEBI" id="CHEBI:15378"/>
        <dbReference type="ChEBI" id="CHEBI:17408"/>
        <dbReference type="ChEBI" id="CHEBI:18035"/>
        <dbReference type="ChEBI" id="CHEBI:28868"/>
    </reaction>
</comment>
<dbReference type="Proteomes" id="UP000232875">
    <property type="component" value="Unassembled WGS sequence"/>
</dbReference>
<sequence>MKLILFVSFFAALCHVLAVTKYPGNGPTPGDFEYPPDGYENTEPGTILRSRKIDPAFFGIADISGKAWQVLYRTSAQNDSMPMATLTTILVPDHFRNDRLLLHQAIEDSASFVCRPSLGLMERKLPAFENILQRLEMLLISTYMAQGWVVSVSDYEGPMSAFAVGPLSGYATLDAARATLNFEDTGLDRSKTKIQGVGYSGGAIASSWAAQLQKSYAPELNIVGWAFGGTPANLTYLVEKADGTAVAGLIALGATGVLNGYPELHGAAEKYLTDTAWRAVNQVRNSCEVGSIVPFAFQTIQSEKYIHGGLHLADVPGVNEVIANLTLARGKAAPIAPVYMFHALTDPEVPYPPAIDAARRWCANGAQVEFTTAVLGLEHISTYIGMFSRMFDWLEKRFEGKPLKSRKCQFKYITNAALNPVDDIKFAGHALEVVKTLLGEMTGMEKYTKEQLQKKERN</sequence>
<feature type="signal peptide" evidence="12">
    <location>
        <begin position="1"/>
        <end position="18"/>
    </location>
</feature>
<name>A0A2N1J7I0_9BASI</name>
<keyword evidence="14" id="KW-1185">Reference proteome</keyword>
<evidence type="ECO:0000256" key="5">
    <source>
        <dbReference type="ARBA" id="ARBA00022801"/>
    </source>
</evidence>
<keyword evidence="4" id="KW-0964">Secreted</keyword>
<dbReference type="AlphaFoldDB" id="A0A2N1J7I0"/>
<comment type="similarity">
    <text evidence="9">Belongs to the AB hydrolase superfamily. Lipase family. Class Lip subfamily.</text>
</comment>
<accession>A0A2N1J7I0</accession>
<evidence type="ECO:0000256" key="11">
    <source>
        <dbReference type="ARBA" id="ARBA00048461"/>
    </source>
</evidence>
<evidence type="ECO:0000256" key="2">
    <source>
        <dbReference type="ARBA" id="ARBA00004613"/>
    </source>
</evidence>
<dbReference type="GO" id="GO:0004806">
    <property type="term" value="F:triacylglycerol lipase activity"/>
    <property type="evidence" value="ECO:0007669"/>
    <property type="project" value="UniProtKB-UniRule"/>
</dbReference>
<dbReference type="PANTHER" id="PTHR34853">
    <property type="match status" value="1"/>
</dbReference>
<comment type="catalytic activity">
    <reaction evidence="11">
        <text>a monoacylglycerol + H2O = glycerol + a fatty acid + H(+)</text>
        <dbReference type="Rhea" id="RHEA:15245"/>
        <dbReference type="ChEBI" id="CHEBI:15377"/>
        <dbReference type="ChEBI" id="CHEBI:15378"/>
        <dbReference type="ChEBI" id="CHEBI:17408"/>
        <dbReference type="ChEBI" id="CHEBI:17754"/>
        <dbReference type="ChEBI" id="CHEBI:28868"/>
    </reaction>
</comment>
<evidence type="ECO:0000256" key="1">
    <source>
        <dbReference type="ARBA" id="ARBA00001024"/>
    </source>
</evidence>
<evidence type="ECO:0000313" key="14">
    <source>
        <dbReference type="Proteomes" id="UP000232875"/>
    </source>
</evidence>
<evidence type="ECO:0000256" key="12">
    <source>
        <dbReference type="SAM" id="SignalP"/>
    </source>
</evidence>
<dbReference type="GO" id="GO:0016042">
    <property type="term" value="P:lipid catabolic process"/>
    <property type="evidence" value="ECO:0007669"/>
    <property type="project" value="UniProtKB-UniRule"/>
</dbReference>
<organism evidence="13 14">
    <name type="scientific">Malassezia vespertilionis</name>
    <dbReference type="NCBI Taxonomy" id="2020962"/>
    <lineage>
        <taxon>Eukaryota</taxon>
        <taxon>Fungi</taxon>
        <taxon>Dikarya</taxon>
        <taxon>Basidiomycota</taxon>
        <taxon>Ustilaginomycotina</taxon>
        <taxon>Malasseziomycetes</taxon>
        <taxon>Malasseziales</taxon>
        <taxon>Malasseziaceae</taxon>
        <taxon>Malassezia</taxon>
    </lineage>
</organism>
<evidence type="ECO:0000256" key="6">
    <source>
        <dbReference type="ARBA" id="ARBA00022963"/>
    </source>
</evidence>
<keyword evidence="5" id="KW-0378">Hydrolase</keyword>
<dbReference type="EC" id="3.1.1.3" evidence="3"/>
<reference evidence="13 14" key="1">
    <citation type="submission" date="2017-10" db="EMBL/GenBank/DDBJ databases">
        <title>A novel species of cold-tolerant Malassezia isolated from bats.</title>
        <authorList>
            <person name="Lorch J.M."/>
            <person name="Palmer J.M."/>
            <person name="Vanderwolf K.J."/>
            <person name="Schmidt K.Z."/>
            <person name="Verant M.L."/>
            <person name="Weller T.J."/>
            <person name="Blehert D.S."/>
        </authorList>
    </citation>
    <scope>NUCLEOTIDE SEQUENCE [LARGE SCALE GENOMIC DNA]</scope>
    <source>
        <strain evidence="13 14">NWHC:44797-103</strain>
    </source>
</reference>
<proteinExistence type="inferred from homology"/>
<dbReference type="Gene3D" id="1.10.260.130">
    <property type="match status" value="1"/>
</dbReference>
<dbReference type="Pfam" id="PF03583">
    <property type="entry name" value="LIP"/>
    <property type="match status" value="1"/>
</dbReference>
<feature type="chain" id="PRO_5046648885" description="triacylglycerol lipase" evidence="12">
    <location>
        <begin position="19"/>
        <end position="458"/>
    </location>
</feature>
<protein>
    <recommendedName>
        <fullName evidence="3">triacylglycerol lipase</fullName>
        <ecNumber evidence="3">3.1.1.3</ecNumber>
    </recommendedName>
</protein>
<keyword evidence="12" id="KW-0732">Signal</keyword>
<dbReference type="OrthoDB" id="2373480at2759"/>
<dbReference type="Gene3D" id="3.40.50.1820">
    <property type="entry name" value="alpha/beta hydrolase"/>
    <property type="match status" value="1"/>
</dbReference>
<evidence type="ECO:0000313" key="13">
    <source>
        <dbReference type="EMBL" id="PKI82518.1"/>
    </source>
</evidence>
<dbReference type="InterPro" id="IPR029058">
    <property type="entry name" value="AB_hydrolase_fold"/>
</dbReference>
<evidence type="ECO:0000256" key="3">
    <source>
        <dbReference type="ARBA" id="ARBA00013279"/>
    </source>
</evidence>
<dbReference type="SUPFAM" id="SSF53474">
    <property type="entry name" value="alpha/beta-Hydrolases"/>
    <property type="match status" value="1"/>
</dbReference>
<keyword evidence="8" id="KW-0443">Lipid metabolism</keyword>
<dbReference type="GO" id="GO:0005576">
    <property type="term" value="C:extracellular region"/>
    <property type="evidence" value="ECO:0007669"/>
    <property type="project" value="UniProtKB-SubCell"/>
</dbReference>
<comment type="catalytic activity">
    <reaction evidence="1">
        <text>a triacylglycerol + H2O = a diacylglycerol + a fatty acid + H(+)</text>
        <dbReference type="Rhea" id="RHEA:12044"/>
        <dbReference type="ChEBI" id="CHEBI:15377"/>
        <dbReference type="ChEBI" id="CHEBI:15378"/>
        <dbReference type="ChEBI" id="CHEBI:17855"/>
        <dbReference type="ChEBI" id="CHEBI:18035"/>
        <dbReference type="ChEBI" id="CHEBI:28868"/>
        <dbReference type="EC" id="3.1.1.3"/>
    </reaction>
</comment>
<evidence type="ECO:0000256" key="4">
    <source>
        <dbReference type="ARBA" id="ARBA00022525"/>
    </source>
</evidence>
<comment type="subcellular location">
    <subcellularLocation>
        <location evidence="2">Secreted</location>
    </subcellularLocation>
</comment>
<dbReference type="EMBL" id="KZ454994">
    <property type="protein sequence ID" value="PKI82518.1"/>
    <property type="molecule type" value="Genomic_DNA"/>
</dbReference>
<keyword evidence="6" id="KW-0442">Lipid degradation</keyword>
<evidence type="ECO:0000256" key="10">
    <source>
        <dbReference type="ARBA" id="ARBA00047591"/>
    </source>
</evidence>
<keyword evidence="7" id="KW-0843">Virulence</keyword>
<dbReference type="InterPro" id="IPR005152">
    <property type="entry name" value="Lipase_secreted"/>
</dbReference>
<gene>
    <name evidence="13" type="ORF">MVES_003567</name>
</gene>
<evidence type="ECO:0000256" key="8">
    <source>
        <dbReference type="ARBA" id="ARBA00023098"/>
    </source>
</evidence>
<evidence type="ECO:0000256" key="9">
    <source>
        <dbReference type="ARBA" id="ARBA00043986"/>
    </source>
</evidence>